<feature type="compositionally biased region" description="Acidic residues" evidence="1">
    <location>
        <begin position="98"/>
        <end position="107"/>
    </location>
</feature>
<evidence type="ECO:0000313" key="2">
    <source>
        <dbReference type="EMBL" id="SPO25668.1"/>
    </source>
</evidence>
<organism evidence="2 3">
    <name type="scientific">Ustilago trichophora</name>
    <dbReference type="NCBI Taxonomy" id="86804"/>
    <lineage>
        <taxon>Eukaryota</taxon>
        <taxon>Fungi</taxon>
        <taxon>Dikarya</taxon>
        <taxon>Basidiomycota</taxon>
        <taxon>Ustilaginomycotina</taxon>
        <taxon>Ustilaginomycetes</taxon>
        <taxon>Ustilaginales</taxon>
        <taxon>Ustilaginaceae</taxon>
        <taxon>Ustilago</taxon>
    </lineage>
</organism>
<reference evidence="2 3" key="1">
    <citation type="submission" date="2018-03" db="EMBL/GenBank/DDBJ databases">
        <authorList>
            <person name="Guldener U."/>
        </authorList>
    </citation>
    <scope>NUCLEOTIDE SEQUENCE [LARGE SCALE GENOMIC DNA]</scope>
    <source>
        <strain evidence="2 3">NBRC100155</strain>
    </source>
</reference>
<feature type="region of interest" description="Disordered" evidence="1">
    <location>
        <begin position="95"/>
        <end position="156"/>
    </location>
</feature>
<name>A0A5C3E5G7_9BASI</name>
<dbReference type="Proteomes" id="UP000324022">
    <property type="component" value="Unassembled WGS sequence"/>
</dbReference>
<dbReference type="AlphaFoldDB" id="A0A5C3E5G7"/>
<keyword evidence="3" id="KW-1185">Reference proteome</keyword>
<dbReference type="EMBL" id="OOIN01000012">
    <property type="protein sequence ID" value="SPO25668.1"/>
    <property type="molecule type" value="Genomic_DNA"/>
</dbReference>
<feature type="compositionally biased region" description="Polar residues" evidence="1">
    <location>
        <begin position="108"/>
        <end position="134"/>
    </location>
</feature>
<accession>A0A5C3E5G7</accession>
<sequence>MRSNWRYWVARIGIDNVPTSKMFPVIEKGSEVRAAICYDIWRLKLVSHFVTINFERMRPVYLALIARYGDSNKDLERMIEKAYVRLGGDAFAQTAAADTDEDADNDGEVTTTESPTAESSVAIQQAESSGSSSHPIIVDSDNSIAAPLSGPVRSPSPVIISVKLGKRKSP</sequence>
<proteinExistence type="predicted"/>
<dbReference type="OrthoDB" id="2554960at2759"/>
<gene>
    <name evidence="2" type="ORF">UTRI_03033</name>
</gene>
<protein>
    <submittedName>
        <fullName evidence="2">Uncharacterized protein</fullName>
    </submittedName>
</protein>
<evidence type="ECO:0000313" key="3">
    <source>
        <dbReference type="Proteomes" id="UP000324022"/>
    </source>
</evidence>
<evidence type="ECO:0000256" key="1">
    <source>
        <dbReference type="SAM" id="MobiDB-lite"/>
    </source>
</evidence>